<dbReference type="AlphaFoldDB" id="A0AAW0R4X5"/>
<dbReference type="PANTHER" id="PTHR24148:SF78">
    <property type="entry name" value="HETEROKARYON INCOMPATIBILITY DOMAIN-CONTAINING PROTEIN"/>
    <property type="match status" value="1"/>
</dbReference>
<feature type="domain" description="Heterokaryon incompatibility" evidence="1">
    <location>
        <begin position="63"/>
        <end position="218"/>
    </location>
</feature>
<gene>
    <name evidence="2" type="ORF">PG999_003927</name>
</gene>
<protein>
    <submittedName>
        <fullName evidence="2">HET-domain-containing protein</fullName>
    </submittedName>
</protein>
<accession>A0AAW0R4X5</accession>
<reference evidence="2 3" key="1">
    <citation type="submission" date="2023-01" db="EMBL/GenBank/DDBJ databases">
        <title>Analysis of 21 Apiospora genomes using comparative genomics revels a genus with tremendous synthesis potential of carbohydrate active enzymes and secondary metabolites.</title>
        <authorList>
            <person name="Sorensen T."/>
        </authorList>
    </citation>
    <scope>NUCLEOTIDE SEQUENCE [LARGE SCALE GENOMIC DNA]</scope>
    <source>
        <strain evidence="2 3">CBS 117206</strain>
    </source>
</reference>
<dbReference type="InterPro" id="IPR010730">
    <property type="entry name" value="HET"/>
</dbReference>
<sequence length="509" mass="58513">MQTSLCPEDLFIHPLPKYRYHYSPIDLSRDAIRIVRLHQGSSSQIIRCELIQTFLSELDGVPYEALSYTWGGAPVSTGTAQILLDDQRIPVTPNLLDALNCLRLPDCDRLLWIDALCIDQSNNREKGHQVGQMRLVYQYAETVLIWLGPTTPEVAHLMEMMALLDERALQHVDYKKRPLDIWSKESSVLELESDYRFCNGLKDLLNRSWFQRAWVLQEVACARSATIVCGMHTVSSRTFAFVPGIYGRWHWYQQTGAKAILDLMPGPMRNESWYGEDRTLATLLIKFGHCQASVELDRVYALLGISSDASNPNRFPPDYKLHMYELLRRTISFLLFGEIHPSDATDQELIKYPWRRDYSKNFDLPRWDLPELVSILQRPGPLWTIVTSTTMLAYRMITESQPPYIDMTNDYRTRRFLLRLVALRGEVDAIKPAKEPREKKHDIPDAIFPSTFHSATSGHLSVQRRKVDAANTSYNGCTPKPVDLNNPATGLCFLKVDTARDPYMKRSQK</sequence>
<dbReference type="InterPro" id="IPR052895">
    <property type="entry name" value="HetReg/Transcr_Mod"/>
</dbReference>
<proteinExistence type="predicted"/>
<dbReference type="PANTHER" id="PTHR24148">
    <property type="entry name" value="ANKYRIN REPEAT DOMAIN-CONTAINING PROTEIN 39 HOMOLOG-RELATED"/>
    <property type="match status" value="1"/>
</dbReference>
<dbReference type="Proteomes" id="UP001392437">
    <property type="component" value="Unassembled WGS sequence"/>
</dbReference>
<evidence type="ECO:0000313" key="3">
    <source>
        <dbReference type="Proteomes" id="UP001392437"/>
    </source>
</evidence>
<evidence type="ECO:0000259" key="1">
    <source>
        <dbReference type="Pfam" id="PF06985"/>
    </source>
</evidence>
<dbReference type="EMBL" id="JAQQWP010000003">
    <property type="protein sequence ID" value="KAK8124009.1"/>
    <property type="molecule type" value="Genomic_DNA"/>
</dbReference>
<name>A0AAW0R4X5_9PEZI</name>
<keyword evidence="3" id="KW-1185">Reference proteome</keyword>
<organism evidence="2 3">
    <name type="scientific">Apiospora kogelbergensis</name>
    <dbReference type="NCBI Taxonomy" id="1337665"/>
    <lineage>
        <taxon>Eukaryota</taxon>
        <taxon>Fungi</taxon>
        <taxon>Dikarya</taxon>
        <taxon>Ascomycota</taxon>
        <taxon>Pezizomycotina</taxon>
        <taxon>Sordariomycetes</taxon>
        <taxon>Xylariomycetidae</taxon>
        <taxon>Amphisphaeriales</taxon>
        <taxon>Apiosporaceae</taxon>
        <taxon>Apiospora</taxon>
    </lineage>
</organism>
<dbReference type="Pfam" id="PF06985">
    <property type="entry name" value="HET"/>
    <property type="match status" value="1"/>
</dbReference>
<comment type="caution">
    <text evidence="2">The sequence shown here is derived from an EMBL/GenBank/DDBJ whole genome shotgun (WGS) entry which is preliminary data.</text>
</comment>
<evidence type="ECO:0000313" key="2">
    <source>
        <dbReference type="EMBL" id="KAK8124009.1"/>
    </source>
</evidence>